<name>A0A4U3M7P2_9ACTN</name>
<evidence type="ECO:0000256" key="7">
    <source>
        <dbReference type="ARBA" id="ARBA00024033"/>
    </source>
</evidence>
<sequence length="436" mass="45369">MVKLTVTLLTALVAALAVAVTRGGQLADPAGLIAWYAVCWALFAAAAWSLRRVPAGKAAVLVVAGGLAVGCTGLLDMPRTSTDSYRYAWDGRVQAAGISPYDHEPASPELAGLRDGWLFLDGPVCETAYMSWLWGGGCTRINRPRVPTIYPPVSEAYFLAVHTLSPPGSRHKPLQVGGLLLAMATTLLLVRSAGARGACLWAWCPAVPIEAVNNAHADVLSVLLAVGGLALLTRRPLMGGALLGGAVGAKFLPALLLPGALSGVRRPRDAMTVLVPAFLVPVFAYLPYVLASEASVLGYLGGYATEEGYSTGSAGRYGLVRLLVPDGWALPVVVLVLGAVAAYTIWKGDPARPWQGGLIVTGTAFLLLTPGYSWYALLLIALVALDGRWEWLGVAAAGAVAYVTGLGTVAYALAALAVLIGWAVRTSARTAPAMAY</sequence>
<proteinExistence type="inferred from homology"/>
<comment type="similarity">
    <text evidence="7">Belongs to the glycosyltransferase 87 family.</text>
</comment>
<feature type="signal peptide" evidence="9">
    <location>
        <begin position="1"/>
        <end position="19"/>
    </location>
</feature>
<keyword evidence="6 8" id="KW-0472">Membrane</keyword>
<dbReference type="EMBL" id="SZQA01000031">
    <property type="protein sequence ID" value="TKK84985.1"/>
    <property type="molecule type" value="Genomic_DNA"/>
</dbReference>
<feature type="transmembrane region" description="Helical" evidence="8">
    <location>
        <begin position="33"/>
        <end position="51"/>
    </location>
</feature>
<evidence type="ECO:0000256" key="5">
    <source>
        <dbReference type="ARBA" id="ARBA00022989"/>
    </source>
</evidence>
<feature type="transmembrane region" description="Helical" evidence="8">
    <location>
        <begin position="58"/>
        <end position="75"/>
    </location>
</feature>
<feature type="transmembrane region" description="Helical" evidence="8">
    <location>
        <begin position="328"/>
        <end position="346"/>
    </location>
</feature>
<dbReference type="OrthoDB" id="3362857at2"/>
<organism evidence="10 11">
    <name type="scientific">Herbidospora galbida</name>
    <dbReference type="NCBI Taxonomy" id="2575442"/>
    <lineage>
        <taxon>Bacteria</taxon>
        <taxon>Bacillati</taxon>
        <taxon>Actinomycetota</taxon>
        <taxon>Actinomycetes</taxon>
        <taxon>Streptosporangiales</taxon>
        <taxon>Streptosporangiaceae</taxon>
        <taxon>Herbidospora</taxon>
    </lineage>
</organism>
<keyword evidence="3" id="KW-0808">Transferase</keyword>
<accession>A0A4U3M7P2</accession>
<feature type="transmembrane region" description="Helical" evidence="8">
    <location>
        <begin position="358"/>
        <end position="385"/>
    </location>
</feature>
<evidence type="ECO:0000256" key="2">
    <source>
        <dbReference type="ARBA" id="ARBA00022475"/>
    </source>
</evidence>
<evidence type="ECO:0000256" key="4">
    <source>
        <dbReference type="ARBA" id="ARBA00022692"/>
    </source>
</evidence>
<gene>
    <name evidence="10" type="ORF">FDA94_27775</name>
</gene>
<comment type="caution">
    <text evidence="10">The sequence shown here is derived from an EMBL/GenBank/DDBJ whole genome shotgun (WGS) entry which is preliminary data.</text>
</comment>
<evidence type="ECO:0000256" key="6">
    <source>
        <dbReference type="ARBA" id="ARBA00023136"/>
    </source>
</evidence>
<keyword evidence="5 8" id="KW-1133">Transmembrane helix</keyword>
<evidence type="ECO:0000256" key="8">
    <source>
        <dbReference type="SAM" id="Phobius"/>
    </source>
</evidence>
<keyword evidence="4 8" id="KW-0812">Transmembrane</keyword>
<feature type="transmembrane region" description="Helical" evidence="8">
    <location>
        <begin position="238"/>
        <end position="261"/>
    </location>
</feature>
<feature type="chain" id="PRO_5020243745" evidence="9">
    <location>
        <begin position="20"/>
        <end position="436"/>
    </location>
</feature>
<keyword evidence="9" id="KW-0732">Signal</keyword>
<protein>
    <submittedName>
        <fullName evidence="10">DUF2029 domain-containing protein</fullName>
    </submittedName>
</protein>
<comment type="subcellular location">
    <subcellularLocation>
        <location evidence="1">Cell membrane</location>
        <topology evidence="1">Multi-pass membrane protein</topology>
    </subcellularLocation>
</comment>
<evidence type="ECO:0000256" key="9">
    <source>
        <dbReference type="SAM" id="SignalP"/>
    </source>
</evidence>
<dbReference type="InterPro" id="IPR018584">
    <property type="entry name" value="GT87"/>
</dbReference>
<dbReference type="GO" id="GO:0005886">
    <property type="term" value="C:plasma membrane"/>
    <property type="evidence" value="ECO:0007669"/>
    <property type="project" value="UniProtKB-SubCell"/>
</dbReference>
<keyword evidence="2" id="KW-1003">Cell membrane</keyword>
<dbReference type="Pfam" id="PF09594">
    <property type="entry name" value="GT87"/>
    <property type="match status" value="1"/>
</dbReference>
<dbReference type="AlphaFoldDB" id="A0A4U3M7P2"/>
<feature type="transmembrane region" description="Helical" evidence="8">
    <location>
        <begin position="391"/>
        <end position="424"/>
    </location>
</feature>
<evidence type="ECO:0000313" key="11">
    <source>
        <dbReference type="Proteomes" id="UP000308705"/>
    </source>
</evidence>
<evidence type="ECO:0000256" key="3">
    <source>
        <dbReference type="ARBA" id="ARBA00022679"/>
    </source>
</evidence>
<dbReference type="GO" id="GO:0016758">
    <property type="term" value="F:hexosyltransferase activity"/>
    <property type="evidence" value="ECO:0007669"/>
    <property type="project" value="InterPro"/>
</dbReference>
<keyword evidence="11" id="KW-1185">Reference proteome</keyword>
<feature type="transmembrane region" description="Helical" evidence="8">
    <location>
        <begin position="273"/>
        <end position="291"/>
    </location>
</feature>
<evidence type="ECO:0000256" key="1">
    <source>
        <dbReference type="ARBA" id="ARBA00004651"/>
    </source>
</evidence>
<reference evidence="10 11" key="1">
    <citation type="submission" date="2019-04" db="EMBL/GenBank/DDBJ databases">
        <title>Herbidospora sp. NEAU-GS14.nov., a novel actinomycete isolated from soil.</title>
        <authorList>
            <person name="Han L."/>
        </authorList>
    </citation>
    <scope>NUCLEOTIDE SEQUENCE [LARGE SCALE GENOMIC DNA]</scope>
    <source>
        <strain evidence="10 11">NEAU-GS14</strain>
    </source>
</reference>
<dbReference type="Proteomes" id="UP000308705">
    <property type="component" value="Unassembled WGS sequence"/>
</dbReference>
<evidence type="ECO:0000313" key="10">
    <source>
        <dbReference type="EMBL" id="TKK84985.1"/>
    </source>
</evidence>